<organism evidence="2 3">
    <name type="scientific">Forsythia ovata</name>
    <dbReference type="NCBI Taxonomy" id="205694"/>
    <lineage>
        <taxon>Eukaryota</taxon>
        <taxon>Viridiplantae</taxon>
        <taxon>Streptophyta</taxon>
        <taxon>Embryophyta</taxon>
        <taxon>Tracheophyta</taxon>
        <taxon>Spermatophyta</taxon>
        <taxon>Magnoliopsida</taxon>
        <taxon>eudicotyledons</taxon>
        <taxon>Gunneridae</taxon>
        <taxon>Pentapetalae</taxon>
        <taxon>asterids</taxon>
        <taxon>lamiids</taxon>
        <taxon>Lamiales</taxon>
        <taxon>Oleaceae</taxon>
        <taxon>Forsythieae</taxon>
        <taxon>Forsythia</taxon>
    </lineage>
</organism>
<comment type="caution">
    <text evidence="2">The sequence shown here is derived from an EMBL/GenBank/DDBJ whole genome shotgun (WGS) entry which is preliminary data.</text>
</comment>
<dbReference type="SUPFAM" id="SSF101941">
    <property type="entry name" value="NAC domain"/>
    <property type="match status" value="1"/>
</dbReference>
<dbReference type="InterPro" id="IPR036093">
    <property type="entry name" value="NAC_dom_sf"/>
</dbReference>
<reference evidence="3" key="1">
    <citation type="submission" date="2024-07" db="EMBL/GenBank/DDBJ databases">
        <title>Two chromosome-level genome assemblies of Korean endemic species Abeliophyllum distichum and Forsythia ovata (Oleaceae).</title>
        <authorList>
            <person name="Jang H."/>
        </authorList>
    </citation>
    <scope>NUCLEOTIDE SEQUENCE [LARGE SCALE GENOMIC DNA]</scope>
</reference>
<protein>
    <submittedName>
        <fullName evidence="2">NAC domain superfamily</fullName>
    </submittedName>
</protein>
<name>A0ABD1T8B2_9LAMI</name>
<evidence type="ECO:0000256" key="1">
    <source>
        <dbReference type="SAM" id="MobiDB-lite"/>
    </source>
</evidence>
<dbReference type="AlphaFoldDB" id="A0ABD1T8B2"/>
<keyword evidence="3" id="KW-1185">Reference proteome</keyword>
<evidence type="ECO:0000313" key="2">
    <source>
        <dbReference type="EMBL" id="KAL2508886.1"/>
    </source>
</evidence>
<dbReference type="Proteomes" id="UP001604277">
    <property type="component" value="Unassembled WGS sequence"/>
</dbReference>
<feature type="compositionally biased region" description="Basic residues" evidence="1">
    <location>
        <begin position="43"/>
        <end position="53"/>
    </location>
</feature>
<evidence type="ECO:0000313" key="3">
    <source>
        <dbReference type="Proteomes" id="UP001604277"/>
    </source>
</evidence>
<feature type="compositionally biased region" description="Basic and acidic residues" evidence="1">
    <location>
        <begin position="22"/>
        <end position="42"/>
    </location>
</feature>
<accession>A0ABD1T8B2</accession>
<dbReference type="EMBL" id="JBFOLJ010000009">
    <property type="protein sequence ID" value="KAL2508886.1"/>
    <property type="molecule type" value="Genomic_DNA"/>
</dbReference>
<feature type="region of interest" description="Disordered" evidence="1">
    <location>
        <begin position="1"/>
        <end position="53"/>
    </location>
</feature>
<proteinExistence type="predicted"/>
<gene>
    <name evidence="2" type="ORF">Fot_32533</name>
</gene>
<sequence>MKKYGNGSRLNSATGKGYWKATGKDLPKPAKERKNDKGEERNRSRRHHRRYKTKQNTIQGLLTAIISVTRRKRKAAKRRLIISKGNNPVSSAIPAPIVHYAFTLSHLNNPIIYDEEDDLQENDSELLYSGTTQYQT</sequence>